<feature type="region of interest" description="Disordered" evidence="14">
    <location>
        <begin position="293"/>
        <end position="324"/>
    </location>
</feature>
<evidence type="ECO:0000256" key="14">
    <source>
        <dbReference type="SAM" id="MobiDB-lite"/>
    </source>
</evidence>
<dbReference type="InterPro" id="IPR015507">
    <property type="entry name" value="rRNA-MeTfrase_E"/>
</dbReference>
<evidence type="ECO:0000256" key="11">
    <source>
        <dbReference type="PIRSR" id="PIRSR630616-2"/>
    </source>
</evidence>
<evidence type="ECO:0000256" key="6">
    <source>
        <dbReference type="ARBA" id="ARBA00022691"/>
    </source>
</evidence>
<keyword evidence="7 11" id="KW-0547">Nucleotide-binding</keyword>
<comment type="caution">
    <text evidence="16">The sequence shown here is derived from an EMBL/GenBank/DDBJ whole genome shotgun (WGS) entry which is preliminary data.</text>
</comment>
<organism evidence="16 17">
    <name type="scientific">Kockovaella imperatae</name>
    <dbReference type="NCBI Taxonomy" id="4999"/>
    <lineage>
        <taxon>Eukaryota</taxon>
        <taxon>Fungi</taxon>
        <taxon>Dikarya</taxon>
        <taxon>Basidiomycota</taxon>
        <taxon>Agaricomycotina</taxon>
        <taxon>Tremellomycetes</taxon>
        <taxon>Tremellales</taxon>
        <taxon>Cuniculitremaceae</taxon>
        <taxon>Kockovaella</taxon>
    </lineage>
</organism>
<dbReference type="GO" id="GO:0001510">
    <property type="term" value="P:RNA methylation"/>
    <property type="evidence" value="ECO:0007669"/>
    <property type="project" value="InterPro"/>
</dbReference>
<dbReference type="InterPro" id="IPR008271">
    <property type="entry name" value="Ser/Thr_kinase_AS"/>
</dbReference>
<accession>A0A1Y1UB64</accession>
<dbReference type="PANTHER" id="PTHR24350">
    <property type="entry name" value="SERINE/THREONINE-PROTEIN KINASE IAL-RELATED"/>
    <property type="match status" value="1"/>
</dbReference>
<dbReference type="InParanoid" id="A0A1Y1UB64"/>
<dbReference type="SUPFAM" id="SSF53335">
    <property type="entry name" value="S-adenosyl-L-methionine-dependent methyltransferases"/>
    <property type="match status" value="1"/>
</dbReference>
<feature type="compositionally biased region" description="Acidic residues" evidence="14">
    <location>
        <begin position="190"/>
        <end position="201"/>
    </location>
</feature>
<keyword evidence="8 16" id="KW-0418">Kinase</keyword>
<dbReference type="PROSITE" id="PS50011">
    <property type="entry name" value="PROTEIN_KINASE_DOM"/>
    <property type="match status" value="1"/>
</dbReference>
<dbReference type="GO" id="GO:0005524">
    <property type="term" value="F:ATP binding"/>
    <property type="evidence" value="ECO:0007669"/>
    <property type="project" value="UniProtKB-UniRule"/>
</dbReference>
<evidence type="ECO:0000256" key="1">
    <source>
        <dbReference type="ARBA" id="ARBA00022490"/>
    </source>
</evidence>
<evidence type="ECO:0000256" key="5">
    <source>
        <dbReference type="ARBA" id="ARBA00022679"/>
    </source>
</evidence>
<keyword evidence="4" id="KW-0489">Methyltransferase</keyword>
<dbReference type="PROSITE" id="PS00107">
    <property type="entry name" value="PROTEIN_KINASE_ATP"/>
    <property type="match status" value="1"/>
</dbReference>
<dbReference type="SUPFAM" id="SSF56112">
    <property type="entry name" value="Protein kinase-like (PK-like)"/>
    <property type="match status" value="1"/>
</dbReference>
<feature type="cross-link" description="Glycyl lysine isopeptide (Lys-Gly) (interchain with G-Cter in SUMO2)" evidence="12">
    <location>
        <position position="652"/>
    </location>
</feature>
<dbReference type="InterPro" id="IPR017441">
    <property type="entry name" value="Protein_kinase_ATP_BS"/>
</dbReference>
<evidence type="ECO:0000256" key="4">
    <source>
        <dbReference type="ARBA" id="ARBA00022603"/>
    </source>
</evidence>
<feature type="compositionally biased region" description="Low complexity" evidence="14">
    <location>
        <begin position="339"/>
        <end position="354"/>
    </location>
</feature>
<dbReference type="AlphaFoldDB" id="A0A1Y1UB64"/>
<dbReference type="GeneID" id="33553806"/>
<dbReference type="FunFam" id="3.40.50.150:FF:000220">
    <property type="entry name" value="CAMK protein kinase"/>
    <property type="match status" value="1"/>
</dbReference>
<feature type="region of interest" description="Disordered" evidence="14">
    <location>
        <begin position="186"/>
        <end position="218"/>
    </location>
</feature>
<feature type="binding site" evidence="11 13">
    <location>
        <position position="543"/>
    </location>
    <ligand>
        <name>ATP</name>
        <dbReference type="ChEBI" id="CHEBI:30616"/>
    </ligand>
</feature>
<feature type="compositionally biased region" description="Basic and acidic residues" evidence="14">
    <location>
        <begin position="202"/>
        <end position="213"/>
    </location>
</feature>
<feature type="compositionally biased region" description="Basic and acidic residues" evidence="14">
    <location>
        <begin position="314"/>
        <end position="324"/>
    </location>
</feature>
<dbReference type="Gene3D" id="1.10.510.10">
    <property type="entry name" value="Transferase(Phosphotransferase) domain 1"/>
    <property type="match status" value="1"/>
</dbReference>
<feature type="region of interest" description="Disordered" evidence="14">
    <location>
        <begin position="455"/>
        <end position="496"/>
    </location>
</feature>
<protein>
    <submittedName>
        <fullName evidence="16">Kinase-like domain-containing protein</fullName>
    </submittedName>
</protein>
<dbReference type="RefSeq" id="XP_021869026.1">
    <property type="nucleotide sequence ID" value="XM_022011998.1"/>
</dbReference>
<feature type="domain" description="Protein kinase" evidence="15">
    <location>
        <begin position="513"/>
        <end position="801"/>
    </location>
</feature>
<dbReference type="EMBL" id="NBSH01000013">
    <property type="protein sequence ID" value="ORX34784.1"/>
    <property type="molecule type" value="Genomic_DNA"/>
</dbReference>
<feature type="binding site" evidence="11">
    <location>
        <position position="686"/>
    </location>
    <ligand>
        <name>ATP</name>
        <dbReference type="ChEBI" id="CHEBI:30616"/>
    </ligand>
</feature>
<dbReference type="GO" id="GO:0008168">
    <property type="term" value="F:methyltransferase activity"/>
    <property type="evidence" value="ECO:0007669"/>
    <property type="project" value="UniProtKB-KW"/>
</dbReference>
<evidence type="ECO:0000256" key="12">
    <source>
        <dbReference type="PIRSR" id="PIRSR630616-3"/>
    </source>
</evidence>
<evidence type="ECO:0000313" key="17">
    <source>
        <dbReference type="Proteomes" id="UP000193218"/>
    </source>
</evidence>
<dbReference type="HAMAP" id="MF_01547">
    <property type="entry name" value="RNA_methyltr_E"/>
    <property type="match status" value="1"/>
</dbReference>
<evidence type="ECO:0000313" key="16">
    <source>
        <dbReference type="EMBL" id="ORX34784.1"/>
    </source>
</evidence>
<dbReference type="OrthoDB" id="289250at2759"/>
<dbReference type="Pfam" id="PF00069">
    <property type="entry name" value="Pkinase"/>
    <property type="match status" value="1"/>
</dbReference>
<feature type="active site" description="Proton acceptor" evidence="10">
    <location>
        <position position="650"/>
    </location>
</feature>
<dbReference type="InterPro" id="IPR029063">
    <property type="entry name" value="SAM-dependent_MTases_sf"/>
</dbReference>
<dbReference type="PROSITE" id="PS00108">
    <property type="entry name" value="PROTEIN_KINASE_ST"/>
    <property type="match status" value="1"/>
</dbReference>
<keyword evidence="17" id="KW-1185">Reference proteome</keyword>
<dbReference type="InterPro" id="IPR000719">
    <property type="entry name" value="Prot_kinase_dom"/>
</dbReference>
<keyword evidence="1" id="KW-0963">Cytoplasm</keyword>
<keyword evidence="9 11" id="KW-0067">ATP-binding</keyword>
<keyword evidence="5" id="KW-0808">Transferase</keyword>
<name>A0A1Y1UB64_9TREE</name>
<evidence type="ECO:0000256" key="9">
    <source>
        <dbReference type="ARBA" id="ARBA00022840"/>
    </source>
</evidence>
<keyword evidence="3" id="KW-0698">rRNA processing</keyword>
<keyword evidence="6" id="KW-0949">S-adenosyl-L-methionine</keyword>
<evidence type="ECO:0000256" key="13">
    <source>
        <dbReference type="PROSITE-ProRule" id="PRU10141"/>
    </source>
</evidence>
<dbReference type="GO" id="GO:0006364">
    <property type="term" value="P:rRNA processing"/>
    <property type="evidence" value="ECO:0007669"/>
    <property type="project" value="UniProtKB-KW"/>
</dbReference>
<dbReference type="Pfam" id="PF01728">
    <property type="entry name" value="FtsJ"/>
    <property type="match status" value="1"/>
</dbReference>
<dbReference type="GO" id="GO:0004674">
    <property type="term" value="F:protein serine/threonine kinase activity"/>
    <property type="evidence" value="ECO:0007669"/>
    <property type="project" value="UniProtKB-KW"/>
</dbReference>
<dbReference type="InterPro" id="IPR002877">
    <property type="entry name" value="RNA_MeTrfase_FtsJ_dom"/>
</dbReference>
<proteinExistence type="inferred from homology"/>
<reference evidence="16 17" key="1">
    <citation type="submission" date="2017-03" db="EMBL/GenBank/DDBJ databases">
        <title>Widespread Adenine N6-methylation of Active Genes in Fungi.</title>
        <authorList>
            <consortium name="DOE Joint Genome Institute"/>
            <person name="Mondo S.J."/>
            <person name="Dannebaum R.O."/>
            <person name="Kuo R.C."/>
            <person name="Louie K.B."/>
            <person name="Bewick A.J."/>
            <person name="Labutti K."/>
            <person name="Haridas S."/>
            <person name="Kuo A."/>
            <person name="Salamov A."/>
            <person name="Ahrendt S.R."/>
            <person name="Lau R."/>
            <person name="Bowen B.P."/>
            <person name="Lipzen A."/>
            <person name="Sullivan W."/>
            <person name="Andreopoulos W.B."/>
            <person name="Clum A."/>
            <person name="Lindquist E."/>
            <person name="Daum C."/>
            <person name="Northen T.R."/>
            <person name="Ramamoorthy G."/>
            <person name="Schmitz R.J."/>
            <person name="Gryganskyi A."/>
            <person name="Culley D."/>
            <person name="Magnuson J."/>
            <person name="James T.Y."/>
            <person name="O'Malley M.A."/>
            <person name="Stajich J.E."/>
            <person name="Spatafora J.W."/>
            <person name="Visel A."/>
            <person name="Grigoriev I.V."/>
        </authorList>
    </citation>
    <scope>NUCLEOTIDE SEQUENCE [LARGE SCALE GENOMIC DNA]</scope>
    <source>
        <strain evidence="16 17">NRRL Y-17943</strain>
    </source>
</reference>
<gene>
    <name evidence="16" type="ORF">BD324DRAFT_133669</name>
</gene>
<evidence type="ECO:0000259" key="15">
    <source>
        <dbReference type="PROSITE" id="PS50011"/>
    </source>
</evidence>
<dbReference type="Gene3D" id="3.40.50.150">
    <property type="entry name" value="Vaccinia Virus protein VP39"/>
    <property type="match status" value="1"/>
</dbReference>
<feature type="binding site" evidence="11">
    <location>
        <begin position="654"/>
        <end position="655"/>
    </location>
    <ligand>
        <name>ATP</name>
        <dbReference type="ChEBI" id="CHEBI:30616"/>
    </ligand>
</feature>
<sequence>MPSSKSSIDGRDVYYRLGKSAGYRARSAYKLIHLDEEFGIFEGVETAVDLCAAPGSWSQVLTQRLKPGNGRKIVALDLQPMAPLPGVSILQADITQPSTVPRVLEALGSRKADLIVCDGAPDVTGVHDLDAYLHSQLLLAAVTLSLLLLAPHGTLIMKIFLSPHDPKATMLQSQLRGFFPGDFSSPAFEDMTEEEEEGEMEEEKKEASERKTDCPQSGVYIRKPRSSRVGSGEAFIVCRDFDATRLPWSAAPLASVLESLHQDSKGSLSLLTLETLFPDTTSSPEWERLKTYATSGDLDSLPSAPQIQSPIARPIERDALPGRSRESLNARRMWIDTGSRSPSLASVSPSTSTLDVPWDRRPTPLPSPSLGWPGDANRDAPSPAPSTSSKTDIFFGSNEDFLPKPPKPMSVGLDAQMTVTPSKADISIPAPRPGHLGHKKTISVDIVVRAPTVVPARSVSQPQSAGPEGPTDTTTLSHGRSKHGAPRRETREAQDDGLQLASGAELFDDSNSWILITRLGDGAFSSVWSAHPKDLPHSVSAVKLTSRDACDEDARTRVAFLREVSVLRHISHPNIVAYQASFSTATYHCLILEQLPGGELYEVLVDDIRKRQMCRRSPEDPSGEAFARRVFSELVKAVGWLHKVGVVHRDIKLENVLFTVNPFTVCSDDCPIPLDRLPSPLVKLTDFGLARFIDLDHPTLETRCGSESFAAPEIIMGKKYDGRQTDCWALGVLLFALLVGQLPFDSDHEERRKKMMRIAKADFRWPSTVGTQGAREIVQTLLMRDPKKRSSADQLWNHPWMQGPGGISRPTQVTPINGHIKGHRRILDGYLLDEEVSSDATTEMIK</sequence>
<dbReference type="Proteomes" id="UP000193218">
    <property type="component" value="Unassembled WGS sequence"/>
</dbReference>
<dbReference type="InterPro" id="IPR011009">
    <property type="entry name" value="Kinase-like_dom_sf"/>
</dbReference>
<evidence type="ECO:0000256" key="10">
    <source>
        <dbReference type="PIRSR" id="PIRSR630616-1"/>
    </source>
</evidence>
<evidence type="ECO:0000256" key="3">
    <source>
        <dbReference type="ARBA" id="ARBA00022552"/>
    </source>
</evidence>
<dbReference type="STRING" id="4999.A0A1Y1UB64"/>
<dbReference type="SMART" id="SM00220">
    <property type="entry name" value="S_TKc"/>
    <property type="match status" value="1"/>
</dbReference>
<keyword evidence="2" id="KW-0723">Serine/threonine-protein kinase</keyword>
<dbReference type="InterPro" id="IPR030616">
    <property type="entry name" value="Aur-like"/>
</dbReference>
<feature type="region of interest" description="Disordered" evidence="14">
    <location>
        <begin position="339"/>
        <end position="392"/>
    </location>
</feature>
<evidence type="ECO:0000256" key="2">
    <source>
        <dbReference type="ARBA" id="ARBA00022527"/>
    </source>
</evidence>
<evidence type="ECO:0000256" key="8">
    <source>
        <dbReference type="ARBA" id="ARBA00022777"/>
    </source>
</evidence>
<evidence type="ECO:0000256" key="7">
    <source>
        <dbReference type="ARBA" id="ARBA00022741"/>
    </source>
</evidence>